<gene>
    <name evidence="2" type="ordered locus">TREPR_1855</name>
</gene>
<evidence type="ECO:0000313" key="3">
    <source>
        <dbReference type="Proteomes" id="UP000009223"/>
    </source>
</evidence>
<reference evidence="3" key="1">
    <citation type="submission" date="2009-12" db="EMBL/GenBank/DDBJ databases">
        <title>Complete sequence of Treponema primitia strain ZAS-2.</title>
        <authorList>
            <person name="Tetu S.G."/>
            <person name="Matson E."/>
            <person name="Ren Q."/>
            <person name="Seshadri R."/>
            <person name="Elbourne L."/>
            <person name="Hassan K.A."/>
            <person name="Durkin A."/>
            <person name="Radune D."/>
            <person name="Mohamoud Y."/>
            <person name="Shay R."/>
            <person name="Jin S."/>
            <person name="Zhang X."/>
            <person name="Lucey K."/>
            <person name="Ballor N.R."/>
            <person name="Ottesen E."/>
            <person name="Rosenthal R."/>
            <person name="Allen A."/>
            <person name="Leadbetter J.R."/>
            <person name="Paulsen I.T."/>
        </authorList>
    </citation>
    <scope>NUCLEOTIDE SEQUENCE [LARGE SCALE GENOMIC DNA]</scope>
    <source>
        <strain evidence="3">ATCC BAA-887 / DSM 12427 / ZAS-2</strain>
    </source>
</reference>
<dbReference type="HOGENOM" id="CLU_733507_0_0_12"/>
<organism evidence="2 3">
    <name type="scientific">Treponema primitia (strain ATCC BAA-887 / DSM 12427 / ZAS-2)</name>
    <dbReference type="NCBI Taxonomy" id="545694"/>
    <lineage>
        <taxon>Bacteria</taxon>
        <taxon>Pseudomonadati</taxon>
        <taxon>Spirochaetota</taxon>
        <taxon>Spirochaetia</taxon>
        <taxon>Spirochaetales</taxon>
        <taxon>Treponemataceae</taxon>
        <taxon>Treponema</taxon>
    </lineage>
</organism>
<dbReference type="Proteomes" id="UP000009223">
    <property type="component" value="Chromosome"/>
</dbReference>
<feature type="domain" description="Sulfatase-modifying factor enzyme-like" evidence="1">
    <location>
        <begin position="180"/>
        <end position="314"/>
    </location>
</feature>
<dbReference type="Gene3D" id="3.90.1580.10">
    <property type="entry name" value="paralog of FGE (formylglycine-generating enzyme)"/>
    <property type="match status" value="1"/>
</dbReference>
<dbReference type="InterPro" id="IPR042095">
    <property type="entry name" value="SUMF_sf"/>
</dbReference>
<dbReference type="PANTHER" id="PTHR23150:SF19">
    <property type="entry name" value="FORMYLGLYCINE-GENERATING ENZYME"/>
    <property type="match status" value="1"/>
</dbReference>
<evidence type="ECO:0000259" key="1">
    <source>
        <dbReference type="Pfam" id="PF03781"/>
    </source>
</evidence>
<reference evidence="2 3" key="2">
    <citation type="journal article" date="2011" name="ISME J.">
        <title>RNA-seq reveals cooperative metabolic interactions between two termite-gut spirochete species in co-culture.</title>
        <authorList>
            <person name="Rosenthal A.Z."/>
            <person name="Matson E.G."/>
            <person name="Eldar A."/>
            <person name="Leadbetter J.R."/>
        </authorList>
    </citation>
    <scope>NUCLEOTIDE SEQUENCE [LARGE SCALE GENOMIC DNA]</scope>
    <source>
        <strain evidence="3">ATCC BAA-887 / DSM 12427 / ZAS-2</strain>
    </source>
</reference>
<dbReference type="PANTHER" id="PTHR23150">
    <property type="entry name" value="SULFATASE MODIFYING FACTOR 1, 2"/>
    <property type="match status" value="1"/>
</dbReference>
<dbReference type="InterPro" id="IPR051043">
    <property type="entry name" value="Sulfatase_Mod_Factor_Kinase"/>
</dbReference>
<keyword evidence="3" id="KW-1185">Reference proteome</keyword>
<dbReference type="InterPro" id="IPR005532">
    <property type="entry name" value="SUMF_dom"/>
</dbReference>
<dbReference type="EMBL" id="CP001843">
    <property type="protein sequence ID" value="AEF85732.1"/>
    <property type="molecule type" value="Genomic_DNA"/>
</dbReference>
<sequence>MSIRRFLIIFIKITPCNIRSYKPFGCFIRSVLNEMPCFAYTVIPKNKDKAVADNSFSITLANSINEQGADFLETGAFWDMLEKDANISVSTARLLRFCVETGFHHRVSAAGSSTDILLIARELQKDFFIAPDPAEAILTLLVSLLRPNNPELLPDTGPVYAAGIEDLHRLPPPGNAAPEDAFLFVKGKSFTMGKPGGSGYDHLKPHKVTVGSFYICEFPVRQNEYYQIAQYNPSYRIGAALPVTGVSWYNAVDYCNKRSIIEELQPAYRIDTMPDPQNILAFDAIKWTVSCNAEADGYRLPTDAEWECAYSLFQTDEYTREWCGDLWPVKINSYPQFARTWHKPLNSWDKGSEYPAGNDGPYIGSLSFRLARTAYEQ</sequence>
<evidence type="ECO:0000313" key="2">
    <source>
        <dbReference type="EMBL" id="AEF85732.1"/>
    </source>
</evidence>
<dbReference type="KEGG" id="tpi:TREPR_1855"/>
<dbReference type="GO" id="GO:0120147">
    <property type="term" value="F:formylglycine-generating oxidase activity"/>
    <property type="evidence" value="ECO:0007669"/>
    <property type="project" value="TreeGrafter"/>
</dbReference>
<proteinExistence type="predicted"/>
<dbReference type="AlphaFoldDB" id="F5YL71"/>
<dbReference type="STRING" id="545694.TREPR_1855"/>
<accession>F5YL71</accession>
<protein>
    <recommendedName>
        <fullName evidence="1">Sulfatase-modifying factor enzyme-like domain-containing protein</fullName>
    </recommendedName>
</protein>
<dbReference type="SUPFAM" id="SSF56436">
    <property type="entry name" value="C-type lectin-like"/>
    <property type="match status" value="1"/>
</dbReference>
<name>F5YL71_TREPZ</name>
<dbReference type="Pfam" id="PF03781">
    <property type="entry name" value="FGE-sulfatase"/>
    <property type="match status" value="1"/>
</dbReference>
<dbReference type="eggNOG" id="COG1262">
    <property type="taxonomic scope" value="Bacteria"/>
</dbReference>
<dbReference type="InterPro" id="IPR016187">
    <property type="entry name" value="CTDL_fold"/>
</dbReference>